<proteinExistence type="predicted"/>
<gene>
    <name evidence="1" type="ORF">C6P98_13940</name>
</gene>
<evidence type="ECO:0000313" key="2">
    <source>
        <dbReference type="Proteomes" id="UP000237686"/>
    </source>
</evidence>
<reference evidence="1 2" key="1">
    <citation type="submission" date="2018-03" db="EMBL/GenBank/DDBJ databases">
        <authorList>
            <person name="Nguyen K."/>
            <person name="Fouts D."/>
            <person name="Sutton G."/>
        </authorList>
    </citation>
    <scope>NUCLEOTIDE SEQUENCE [LARGE SCALE GENOMIC DNA]</scope>
    <source>
        <strain evidence="1 2">AU17135</strain>
    </source>
</reference>
<sequence>MRSGSKSHADASPDAINSVATSTASIARTVFSPQRVIDVFQRRTIIHVASQAEFLHHLRCTLALVWKTRIERLATCVEQAHPFATDAFAIGTQ</sequence>
<protein>
    <submittedName>
        <fullName evidence="1">Uncharacterized protein</fullName>
    </submittedName>
</protein>
<dbReference type="Proteomes" id="UP000237686">
    <property type="component" value="Unassembled WGS sequence"/>
</dbReference>
<dbReference type="AlphaFoldDB" id="A0A8E2RVF1"/>
<evidence type="ECO:0000313" key="1">
    <source>
        <dbReference type="EMBL" id="PRF23195.1"/>
    </source>
</evidence>
<comment type="caution">
    <text evidence="1">The sequence shown here is derived from an EMBL/GenBank/DDBJ whole genome shotgun (WGS) entry which is preliminary data.</text>
</comment>
<dbReference type="EMBL" id="PVFZ01000038">
    <property type="protein sequence ID" value="PRF23195.1"/>
    <property type="molecule type" value="Genomic_DNA"/>
</dbReference>
<name>A0A8E2RVF1_9BURK</name>
<organism evidence="1 2">
    <name type="scientific">Burkholderia multivorans</name>
    <dbReference type="NCBI Taxonomy" id="87883"/>
    <lineage>
        <taxon>Bacteria</taxon>
        <taxon>Pseudomonadati</taxon>
        <taxon>Pseudomonadota</taxon>
        <taxon>Betaproteobacteria</taxon>
        <taxon>Burkholderiales</taxon>
        <taxon>Burkholderiaceae</taxon>
        <taxon>Burkholderia</taxon>
        <taxon>Burkholderia cepacia complex</taxon>
    </lineage>
</organism>
<accession>A0A8E2RVF1</accession>